<dbReference type="InterPro" id="IPR011050">
    <property type="entry name" value="Pectin_lyase_fold/virulence"/>
</dbReference>
<comment type="caution">
    <text evidence="1">The sequence shown here is derived from an EMBL/GenBank/DDBJ whole genome shotgun (WGS) entry which is preliminary data.</text>
</comment>
<protein>
    <submittedName>
        <fullName evidence="1">Uncharacterized protein</fullName>
    </submittedName>
</protein>
<dbReference type="RefSeq" id="WP_241295010.1">
    <property type="nucleotide sequence ID" value="NZ_JAKZGR010000008.1"/>
</dbReference>
<reference evidence="2" key="1">
    <citation type="journal article" date="2019" name="Int. J. Syst. Evol. Microbiol.">
        <title>The Global Catalogue of Microorganisms (GCM) 10K type strain sequencing project: providing services to taxonomists for standard genome sequencing and annotation.</title>
        <authorList>
            <consortium name="The Broad Institute Genomics Platform"/>
            <consortium name="The Broad Institute Genome Sequencing Center for Infectious Disease"/>
            <person name="Wu L."/>
            <person name="Ma J."/>
        </authorList>
    </citation>
    <scope>NUCLEOTIDE SEQUENCE [LARGE SCALE GENOMIC DNA]</scope>
    <source>
        <strain evidence="2">CECT 8551</strain>
    </source>
</reference>
<proteinExistence type="predicted"/>
<organism evidence="1 2">
    <name type="scientific">Belliella kenyensis</name>
    <dbReference type="NCBI Taxonomy" id="1472724"/>
    <lineage>
        <taxon>Bacteria</taxon>
        <taxon>Pseudomonadati</taxon>
        <taxon>Bacteroidota</taxon>
        <taxon>Cytophagia</taxon>
        <taxon>Cytophagales</taxon>
        <taxon>Cyclobacteriaceae</taxon>
        <taxon>Belliella</taxon>
    </lineage>
</organism>
<name>A0ABV8ESR3_9BACT</name>
<dbReference type="EMBL" id="JBHSAV010000094">
    <property type="protein sequence ID" value="MFC3978380.1"/>
    <property type="molecule type" value="Genomic_DNA"/>
</dbReference>
<keyword evidence="2" id="KW-1185">Reference proteome</keyword>
<sequence>METLYNRSNSWESTFSNTFKVCFLSLMVFTFSQTKSFGEIRRVNNQLTTNHSQRIYATLQEAHNFASEGDTLMVEGSTIEYGNLEMTKRLTVIGTGYFLLENPNTSASNTLSIFNVIYVKATAKGSVFIGLVFGTRNGNHTFLIEADDLLIMRSLISNNLQIWNTVKNIKIIQNYFSRTGSSVFFMGTANLGFSDITFDNNILNGNLTAGFSSIQRTFTSIQNNILNGSVDITTTTFRNNIITSQNTNYTINSSNNQNNLFRGNNPLATINGNQIYNENQLFVGPTSASTDGQYVLKSDSPYLTAGYQGAQPGIFGGNTPYVLSGLPAIPSIYELDVATFGSQENGLNIKIKAKTNN</sequence>
<accession>A0ABV8ESR3</accession>
<gene>
    <name evidence="1" type="ORF">ACFOUP_18500</name>
</gene>
<evidence type="ECO:0000313" key="1">
    <source>
        <dbReference type="EMBL" id="MFC3978380.1"/>
    </source>
</evidence>
<dbReference type="Proteomes" id="UP001595766">
    <property type="component" value="Unassembled WGS sequence"/>
</dbReference>
<dbReference type="SUPFAM" id="SSF51126">
    <property type="entry name" value="Pectin lyase-like"/>
    <property type="match status" value="1"/>
</dbReference>
<evidence type="ECO:0000313" key="2">
    <source>
        <dbReference type="Proteomes" id="UP001595766"/>
    </source>
</evidence>